<dbReference type="EC" id="5.2.1.8" evidence="1"/>
<keyword evidence="1" id="KW-0697">Rotamase</keyword>
<reference evidence="3" key="1">
    <citation type="journal article" date="2020" name="bioRxiv">
        <title>Comparative genomics of Chlamydomonas.</title>
        <authorList>
            <person name="Craig R.J."/>
            <person name="Hasan A.R."/>
            <person name="Ness R.W."/>
            <person name="Keightley P.D."/>
        </authorList>
    </citation>
    <scope>NUCLEOTIDE SEQUENCE</scope>
    <source>
        <strain evidence="3">CCAP 11/70</strain>
    </source>
</reference>
<keyword evidence="1" id="KW-0413">Isomerase</keyword>
<evidence type="ECO:0000313" key="4">
    <source>
        <dbReference type="Proteomes" id="UP000612055"/>
    </source>
</evidence>
<name>A0A835XTI8_9CHLO</name>
<dbReference type="EMBL" id="JAEHOE010000080">
    <property type="protein sequence ID" value="KAG2488738.1"/>
    <property type="molecule type" value="Genomic_DNA"/>
</dbReference>
<dbReference type="InterPro" id="IPR046357">
    <property type="entry name" value="PPIase_dom_sf"/>
</dbReference>
<dbReference type="Proteomes" id="UP000612055">
    <property type="component" value="Unassembled WGS sequence"/>
</dbReference>
<dbReference type="Gene3D" id="3.10.50.40">
    <property type="match status" value="1"/>
</dbReference>
<dbReference type="OrthoDB" id="1902587at2759"/>
<dbReference type="InterPro" id="IPR001179">
    <property type="entry name" value="PPIase_FKBP_dom"/>
</dbReference>
<dbReference type="InterPro" id="IPR053111">
    <property type="entry name" value="Chloro_FKBP-type_PPIase"/>
</dbReference>
<dbReference type="SUPFAM" id="SSF54534">
    <property type="entry name" value="FKBP-like"/>
    <property type="match status" value="1"/>
</dbReference>
<dbReference type="PANTHER" id="PTHR47598:SF1">
    <property type="entry name" value="PEPTIDYL-PROLYL CIS-TRANS ISOMERASE FKBP17-2, CHLOROPLASTIC"/>
    <property type="match status" value="1"/>
</dbReference>
<gene>
    <name evidence="3" type="ORF">HYH03_012737</name>
</gene>
<dbReference type="GO" id="GO:0009507">
    <property type="term" value="C:chloroplast"/>
    <property type="evidence" value="ECO:0007669"/>
    <property type="project" value="TreeGrafter"/>
</dbReference>
<evidence type="ECO:0000256" key="1">
    <source>
        <dbReference type="PROSITE-ProRule" id="PRU00277"/>
    </source>
</evidence>
<dbReference type="PANTHER" id="PTHR47598">
    <property type="entry name" value="PEPTIDYL-PROLYL CIS-TRANS ISOMERASE FKBP17-2, CHLOROPLASTIC"/>
    <property type="match status" value="1"/>
</dbReference>
<proteinExistence type="predicted"/>
<dbReference type="AlphaFoldDB" id="A0A835XTI8"/>
<dbReference type="GO" id="GO:0003755">
    <property type="term" value="F:peptidyl-prolyl cis-trans isomerase activity"/>
    <property type="evidence" value="ECO:0007669"/>
    <property type="project" value="UniProtKB-KW"/>
</dbReference>
<organism evidence="3 4">
    <name type="scientific">Edaphochlamys debaryana</name>
    <dbReference type="NCBI Taxonomy" id="47281"/>
    <lineage>
        <taxon>Eukaryota</taxon>
        <taxon>Viridiplantae</taxon>
        <taxon>Chlorophyta</taxon>
        <taxon>core chlorophytes</taxon>
        <taxon>Chlorophyceae</taxon>
        <taxon>CS clade</taxon>
        <taxon>Chlamydomonadales</taxon>
        <taxon>Chlamydomonadales incertae sedis</taxon>
        <taxon>Edaphochlamys</taxon>
    </lineage>
</organism>
<dbReference type="Pfam" id="PF00254">
    <property type="entry name" value="FKBP_C"/>
    <property type="match status" value="1"/>
</dbReference>
<feature type="domain" description="PPIase FKBP-type" evidence="2">
    <location>
        <begin position="69"/>
        <end position="174"/>
    </location>
</feature>
<comment type="catalytic activity">
    <reaction evidence="1">
        <text>[protein]-peptidylproline (omega=180) = [protein]-peptidylproline (omega=0)</text>
        <dbReference type="Rhea" id="RHEA:16237"/>
        <dbReference type="Rhea" id="RHEA-COMP:10747"/>
        <dbReference type="Rhea" id="RHEA-COMP:10748"/>
        <dbReference type="ChEBI" id="CHEBI:83833"/>
        <dbReference type="ChEBI" id="CHEBI:83834"/>
        <dbReference type="EC" id="5.2.1.8"/>
    </reaction>
</comment>
<dbReference type="PROSITE" id="PS50059">
    <property type="entry name" value="FKBP_PPIASE"/>
    <property type="match status" value="1"/>
</dbReference>
<evidence type="ECO:0000313" key="3">
    <source>
        <dbReference type="EMBL" id="KAG2488738.1"/>
    </source>
</evidence>
<comment type="caution">
    <text evidence="3">The sequence shown here is derived from an EMBL/GenBank/DDBJ whole genome shotgun (WGS) entry which is preliminary data.</text>
</comment>
<keyword evidence="4" id="KW-1185">Reference proteome</keyword>
<accession>A0A835XTI8</accession>
<sequence length="209" mass="21524">MRVTTVTTSRADDVAGASITSNTLASRRDLLIGAATAIPMLLSRSAYAGDAIEVLEDVPGVGTRGARRGDLLLFHYVGKLADTGEVFDSTRGGLTYRDGGPGVFRPVAVALGSGPVPGICVGLQQALEGMAVGGRRRVRVPASLGFGPQPVLAPYAVVPGGSAVEYEVELLRLSARGPDALTQGIAKCGQGGMGQQTELCRDIAIAEYL</sequence>
<protein>
    <recommendedName>
        <fullName evidence="1">peptidylprolyl isomerase</fullName>
        <ecNumber evidence="1">5.2.1.8</ecNumber>
    </recommendedName>
</protein>
<evidence type="ECO:0000259" key="2">
    <source>
        <dbReference type="PROSITE" id="PS50059"/>
    </source>
</evidence>